<dbReference type="Proteomes" id="UP001148838">
    <property type="component" value="Unassembled WGS sequence"/>
</dbReference>
<evidence type="ECO:0000259" key="3">
    <source>
        <dbReference type="PROSITE" id="PS50157"/>
    </source>
</evidence>
<organism evidence="4 5">
    <name type="scientific">Periplaneta americana</name>
    <name type="common">American cockroach</name>
    <name type="synonym">Blatta americana</name>
    <dbReference type="NCBI Taxonomy" id="6978"/>
    <lineage>
        <taxon>Eukaryota</taxon>
        <taxon>Metazoa</taxon>
        <taxon>Ecdysozoa</taxon>
        <taxon>Arthropoda</taxon>
        <taxon>Hexapoda</taxon>
        <taxon>Insecta</taxon>
        <taxon>Pterygota</taxon>
        <taxon>Neoptera</taxon>
        <taxon>Polyneoptera</taxon>
        <taxon>Dictyoptera</taxon>
        <taxon>Blattodea</taxon>
        <taxon>Blattoidea</taxon>
        <taxon>Blattidae</taxon>
        <taxon>Blattinae</taxon>
        <taxon>Periplaneta</taxon>
    </lineage>
</organism>
<comment type="caution">
    <text evidence="4">The sequence shown here is derived from an EMBL/GenBank/DDBJ whole genome shotgun (WGS) entry which is preliminary data.</text>
</comment>
<dbReference type="SUPFAM" id="SSF57667">
    <property type="entry name" value="beta-beta-alpha zinc fingers"/>
    <property type="match status" value="1"/>
</dbReference>
<dbReference type="EMBL" id="JAJSOF020000015">
    <property type="protein sequence ID" value="KAJ4441702.1"/>
    <property type="molecule type" value="Genomic_DNA"/>
</dbReference>
<feature type="domain" description="C2H2-type" evidence="3">
    <location>
        <begin position="292"/>
        <end position="320"/>
    </location>
</feature>
<accession>A0ABQ8T5D0</accession>
<dbReference type="SMART" id="SM00355">
    <property type="entry name" value="ZnF_C2H2"/>
    <property type="match status" value="2"/>
</dbReference>
<dbReference type="InterPro" id="IPR036236">
    <property type="entry name" value="Znf_C2H2_sf"/>
</dbReference>
<dbReference type="PROSITE" id="PS00028">
    <property type="entry name" value="ZINC_FINGER_C2H2_1"/>
    <property type="match status" value="1"/>
</dbReference>
<keyword evidence="1" id="KW-0863">Zinc-finger</keyword>
<feature type="compositionally biased region" description="Low complexity" evidence="2">
    <location>
        <begin position="384"/>
        <end position="397"/>
    </location>
</feature>
<protein>
    <recommendedName>
        <fullName evidence="3">C2H2-type domain-containing protein</fullName>
    </recommendedName>
</protein>
<feature type="compositionally biased region" description="Polar residues" evidence="2">
    <location>
        <begin position="398"/>
        <end position="408"/>
    </location>
</feature>
<dbReference type="InterPro" id="IPR013087">
    <property type="entry name" value="Znf_C2H2_type"/>
</dbReference>
<keyword evidence="1" id="KW-0862">Zinc</keyword>
<feature type="region of interest" description="Disordered" evidence="2">
    <location>
        <begin position="384"/>
        <end position="409"/>
    </location>
</feature>
<evidence type="ECO:0000313" key="5">
    <source>
        <dbReference type="Proteomes" id="UP001148838"/>
    </source>
</evidence>
<reference evidence="4 5" key="1">
    <citation type="journal article" date="2022" name="Allergy">
        <title>Genome assembly and annotation of Periplaneta americana reveal a comprehensive cockroach allergen profile.</title>
        <authorList>
            <person name="Wang L."/>
            <person name="Xiong Q."/>
            <person name="Saelim N."/>
            <person name="Wang L."/>
            <person name="Nong W."/>
            <person name="Wan A.T."/>
            <person name="Shi M."/>
            <person name="Liu X."/>
            <person name="Cao Q."/>
            <person name="Hui J.H.L."/>
            <person name="Sookrung N."/>
            <person name="Leung T.F."/>
            <person name="Tungtrongchitr A."/>
            <person name="Tsui S.K.W."/>
        </authorList>
    </citation>
    <scope>NUCLEOTIDE SEQUENCE [LARGE SCALE GENOMIC DNA]</scope>
    <source>
        <strain evidence="4">PWHHKU_190912</strain>
    </source>
</reference>
<evidence type="ECO:0000256" key="1">
    <source>
        <dbReference type="PROSITE-ProRule" id="PRU00042"/>
    </source>
</evidence>
<keyword evidence="5" id="KW-1185">Reference proteome</keyword>
<gene>
    <name evidence="4" type="ORF">ANN_11560</name>
</gene>
<dbReference type="Gene3D" id="3.30.160.60">
    <property type="entry name" value="Classic Zinc Finger"/>
    <property type="match status" value="1"/>
</dbReference>
<name>A0ABQ8T5D0_PERAM</name>
<proteinExistence type="predicted"/>
<keyword evidence="1" id="KW-0479">Metal-binding</keyword>
<evidence type="ECO:0000256" key="2">
    <source>
        <dbReference type="SAM" id="MobiDB-lite"/>
    </source>
</evidence>
<evidence type="ECO:0000313" key="4">
    <source>
        <dbReference type="EMBL" id="KAJ4441702.1"/>
    </source>
</evidence>
<sequence>MNFTGFTVFGHKKSYYRTYLSPAGTCDCSTHFDSTWLREEQRHDLDSTTARRVLLQGEGDGSGLDLLLPYQKLPYACLLPRAQVLATWAKARTLEQLACDLMKILFSTEERILCNVNGKMGKRQFNCQLKVVTEIMPLCREANLLYTALSIIVLDGHTRENVCSSGADLKLFWGDKSLTEKNIRIWRGKMETVNNKTYRERGSEKLQHYAGDIKEQIAHNPLLDSPRTFCAPFRHQLLNGMFDWDTSTRKRVCEDVLYSFNGTGYSKSESSFHADLNYDPTQASKNFPYPPFPCPFCDRAYTSWGFRRRHIKAVHTQSPRLSCKWCLQVLPSHSDWEQHVMSEHNLSPGDAHNGLLILEEAHMVLQIPNPTRLDTFVSMIKKSGSSEADKSSGSGSSQDPETTLNPTKTGEKDLKILYIDVFVNLRYTKKSPNISSRQ</sequence>
<dbReference type="PROSITE" id="PS50157">
    <property type="entry name" value="ZINC_FINGER_C2H2_2"/>
    <property type="match status" value="1"/>
</dbReference>